<accession>A0AB34IWA5</accession>
<feature type="transmembrane region" description="Helical" evidence="8">
    <location>
        <begin position="94"/>
        <end position="119"/>
    </location>
</feature>
<evidence type="ECO:0000256" key="3">
    <source>
        <dbReference type="ARBA" id="ARBA00022448"/>
    </source>
</evidence>
<dbReference type="Gene3D" id="1.20.1250.20">
    <property type="entry name" value="MFS general substrate transporter like domains"/>
    <property type="match status" value="1"/>
</dbReference>
<feature type="transmembrane region" description="Helical" evidence="8">
    <location>
        <begin position="131"/>
        <end position="151"/>
    </location>
</feature>
<dbReference type="PRINTS" id="PR01035">
    <property type="entry name" value="TCRTETA"/>
</dbReference>
<evidence type="ECO:0000256" key="1">
    <source>
        <dbReference type="ARBA" id="ARBA00004141"/>
    </source>
</evidence>
<feature type="region of interest" description="Disordered" evidence="7">
    <location>
        <begin position="46"/>
        <end position="72"/>
    </location>
</feature>
<feature type="transmembrane region" description="Helical" evidence="8">
    <location>
        <begin position="247"/>
        <end position="268"/>
    </location>
</feature>
<feature type="transmembrane region" description="Helical" evidence="8">
    <location>
        <begin position="219"/>
        <end position="241"/>
    </location>
</feature>
<name>A0AB34IWA5_PRYPA</name>
<evidence type="ECO:0000256" key="6">
    <source>
        <dbReference type="ARBA" id="ARBA00023136"/>
    </source>
</evidence>
<keyword evidence="4 8" id="KW-0812">Transmembrane</keyword>
<dbReference type="PROSITE" id="PS50850">
    <property type="entry name" value="MFS"/>
    <property type="match status" value="1"/>
</dbReference>
<dbReference type="Proteomes" id="UP001515480">
    <property type="component" value="Unassembled WGS sequence"/>
</dbReference>
<evidence type="ECO:0000256" key="5">
    <source>
        <dbReference type="ARBA" id="ARBA00022989"/>
    </source>
</evidence>
<evidence type="ECO:0000256" key="8">
    <source>
        <dbReference type="SAM" id="Phobius"/>
    </source>
</evidence>
<evidence type="ECO:0000313" key="10">
    <source>
        <dbReference type="EMBL" id="KAL1507318.1"/>
    </source>
</evidence>
<comment type="subcellular location">
    <subcellularLocation>
        <location evidence="1">Membrane</location>
        <topology evidence="1">Multi-pass membrane protein</topology>
    </subcellularLocation>
</comment>
<keyword evidence="6 8" id="KW-0472">Membrane</keyword>
<feature type="domain" description="Major facilitator superfamily (MFS) profile" evidence="9">
    <location>
        <begin position="93"/>
        <end position="481"/>
    </location>
</feature>
<keyword evidence="5 8" id="KW-1133">Transmembrane helix</keyword>
<dbReference type="PANTHER" id="PTHR23506:SF23">
    <property type="entry name" value="GH10249P"/>
    <property type="match status" value="1"/>
</dbReference>
<feature type="transmembrane region" description="Helical" evidence="8">
    <location>
        <begin position="160"/>
        <end position="182"/>
    </location>
</feature>
<feature type="transmembrane region" description="Helical" evidence="8">
    <location>
        <begin position="457"/>
        <end position="477"/>
    </location>
</feature>
<feature type="transmembrane region" description="Helical" evidence="8">
    <location>
        <begin position="188"/>
        <end position="207"/>
    </location>
</feature>
<keyword evidence="11" id="KW-1185">Reference proteome</keyword>
<dbReference type="InterPro" id="IPR001958">
    <property type="entry name" value="Tet-R_TetA/multi-R_MdtG-like"/>
</dbReference>
<dbReference type="PROSITE" id="PS00216">
    <property type="entry name" value="SUGAR_TRANSPORT_1"/>
    <property type="match status" value="1"/>
</dbReference>
<feature type="transmembrane region" description="Helical" evidence="8">
    <location>
        <begin position="306"/>
        <end position="328"/>
    </location>
</feature>
<dbReference type="SUPFAM" id="SSF103473">
    <property type="entry name" value="MFS general substrate transporter"/>
    <property type="match status" value="1"/>
</dbReference>
<comment type="caution">
    <text evidence="10">The sequence shown here is derived from an EMBL/GenBank/DDBJ whole genome shotgun (WGS) entry which is preliminary data.</text>
</comment>
<dbReference type="InterPro" id="IPR036259">
    <property type="entry name" value="MFS_trans_sf"/>
</dbReference>
<feature type="transmembrane region" description="Helical" evidence="8">
    <location>
        <begin position="393"/>
        <end position="413"/>
    </location>
</feature>
<evidence type="ECO:0000313" key="11">
    <source>
        <dbReference type="Proteomes" id="UP001515480"/>
    </source>
</evidence>
<dbReference type="CDD" id="cd17325">
    <property type="entry name" value="MFS_MdtG_SLC18_like"/>
    <property type="match status" value="1"/>
</dbReference>
<keyword evidence="3" id="KW-0813">Transport</keyword>
<proteinExistence type="inferred from homology"/>
<feature type="transmembrane region" description="Helical" evidence="8">
    <location>
        <begin position="368"/>
        <end position="387"/>
    </location>
</feature>
<evidence type="ECO:0000259" key="9">
    <source>
        <dbReference type="PROSITE" id="PS50850"/>
    </source>
</evidence>
<dbReference type="EMBL" id="JBGBPQ010000018">
    <property type="protein sequence ID" value="KAL1507318.1"/>
    <property type="molecule type" value="Genomic_DNA"/>
</dbReference>
<sequence length="484" mass="50461">MCRLAHLRSRQLHSAFTWRPRFSLPHHNALRCQPRRLGLVFASSSPRRELKGEHTHKKPASTTDQRRDTPGLPPLASLQPLSVLQLQSEDKIQLGILFGTSFVIQLGIGVIIPVLPAYAQSIGLSTTDVGLIVAVPSFASAILNLPTGLLVDMLGRKRPLVYGSLIDGIGCVLTAMSAGLYSMTGARLLMGAGSAVSYTAAEAYMLDVAGKFPAHRGRLMGAMGAVSSLAYVMGPAIGGVMADRGGVAAPFALIGVSIILMVPLFRLLPETRPPTATLSSLRLGPLISEARKNFGVLLTDRNQQSLLVVQASLSTGWSASLTVLPLWAAATWGSSPGDLGAIYSLMALVGFLGSPLGGVLSDSMSPKVAISVGAAACALGFGALPILTDIRALYVSACLIGLGESCLMSGVGAMSADVTAAEQRGVQSALLKQVSDVTFVIMPITLATITTQISFEAAFICTATLMACANGSFLLLAGPRQPKL</sequence>
<dbReference type="InterPro" id="IPR020846">
    <property type="entry name" value="MFS_dom"/>
</dbReference>
<dbReference type="InterPro" id="IPR005829">
    <property type="entry name" value="Sugar_transporter_CS"/>
</dbReference>
<evidence type="ECO:0000256" key="4">
    <source>
        <dbReference type="ARBA" id="ARBA00022692"/>
    </source>
</evidence>
<dbReference type="InterPro" id="IPR050930">
    <property type="entry name" value="MFS_Vesicular_Transporter"/>
</dbReference>
<comment type="similarity">
    <text evidence="2">Belongs to the major facilitator superfamily. Vesicular transporter family.</text>
</comment>
<dbReference type="Pfam" id="PF07690">
    <property type="entry name" value="MFS_1"/>
    <property type="match status" value="2"/>
</dbReference>
<dbReference type="PANTHER" id="PTHR23506">
    <property type="entry name" value="GH10249P"/>
    <property type="match status" value="1"/>
</dbReference>
<dbReference type="GO" id="GO:0016020">
    <property type="term" value="C:membrane"/>
    <property type="evidence" value="ECO:0007669"/>
    <property type="project" value="UniProtKB-SubCell"/>
</dbReference>
<gene>
    <name evidence="10" type="ORF">AB1Y20_008164</name>
</gene>
<dbReference type="AlphaFoldDB" id="A0AB34IWA5"/>
<evidence type="ECO:0000256" key="7">
    <source>
        <dbReference type="SAM" id="MobiDB-lite"/>
    </source>
</evidence>
<organism evidence="10 11">
    <name type="scientific">Prymnesium parvum</name>
    <name type="common">Toxic golden alga</name>
    <dbReference type="NCBI Taxonomy" id="97485"/>
    <lineage>
        <taxon>Eukaryota</taxon>
        <taxon>Haptista</taxon>
        <taxon>Haptophyta</taxon>
        <taxon>Prymnesiophyceae</taxon>
        <taxon>Prymnesiales</taxon>
        <taxon>Prymnesiaceae</taxon>
        <taxon>Prymnesium</taxon>
    </lineage>
</organism>
<feature type="transmembrane region" description="Helical" evidence="8">
    <location>
        <begin position="340"/>
        <end position="361"/>
    </location>
</feature>
<reference evidence="10 11" key="1">
    <citation type="journal article" date="2024" name="Science">
        <title>Giant polyketide synthase enzymes in the biosynthesis of giant marine polyether toxins.</title>
        <authorList>
            <person name="Fallon T.R."/>
            <person name="Shende V.V."/>
            <person name="Wierzbicki I.H."/>
            <person name="Pendleton A.L."/>
            <person name="Watervoot N.F."/>
            <person name="Auber R.P."/>
            <person name="Gonzalez D.J."/>
            <person name="Wisecaver J.H."/>
            <person name="Moore B.S."/>
        </authorList>
    </citation>
    <scope>NUCLEOTIDE SEQUENCE [LARGE SCALE GENOMIC DNA]</scope>
    <source>
        <strain evidence="10 11">12B1</strain>
    </source>
</reference>
<dbReference type="GO" id="GO:0022857">
    <property type="term" value="F:transmembrane transporter activity"/>
    <property type="evidence" value="ECO:0007669"/>
    <property type="project" value="InterPro"/>
</dbReference>
<protein>
    <recommendedName>
        <fullName evidence="9">Major facilitator superfamily (MFS) profile domain-containing protein</fullName>
    </recommendedName>
</protein>
<evidence type="ECO:0000256" key="2">
    <source>
        <dbReference type="ARBA" id="ARBA00006829"/>
    </source>
</evidence>
<dbReference type="InterPro" id="IPR011701">
    <property type="entry name" value="MFS"/>
</dbReference>